<dbReference type="OrthoDB" id="9985779at2759"/>
<protein>
    <recommendedName>
        <fullName evidence="2">Fibronectin type-III domain-containing protein</fullName>
    </recommendedName>
</protein>
<dbReference type="GO" id="GO:0016020">
    <property type="term" value="C:membrane"/>
    <property type="evidence" value="ECO:0007669"/>
    <property type="project" value="UniProtKB-SubCell"/>
</dbReference>
<evidence type="ECO:0000313" key="3">
    <source>
        <dbReference type="EMBL" id="VDL92785.1"/>
    </source>
</evidence>
<dbReference type="InterPro" id="IPR013783">
    <property type="entry name" value="Ig-like_fold"/>
</dbReference>
<dbReference type="STRING" id="70667.A0A3P7CEY0"/>
<organism evidence="3 4">
    <name type="scientific">Schistocephalus solidus</name>
    <name type="common">Tapeworm</name>
    <dbReference type="NCBI Taxonomy" id="70667"/>
    <lineage>
        <taxon>Eukaryota</taxon>
        <taxon>Metazoa</taxon>
        <taxon>Spiralia</taxon>
        <taxon>Lophotrochozoa</taxon>
        <taxon>Platyhelminthes</taxon>
        <taxon>Cestoda</taxon>
        <taxon>Eucestoda</taxon>
        <taxon>Diphyllobothriidea</taxon>
        <taxon>Diphyllobothriidae</taxon>
        <taxon>Schistocephalus</taxon>
    </lineage>
</organism>
<feature type="region of interest" description="Disordered" evidence="1">
    <location>
        <begin position="698"/>
        <end position="726"/>
    </location>
</feature>
<evidence type="ECO:0000256" key="1">
    <source>
        <dbReference type="SAM" id="MobiDB-lite"/>
    </source>
</evidence>
<keyword evidence="4" id="KW-1185">Reference proteome</keyword>
<sequence length="896" mass="98805">MRSQHSRSELASIRSMQLTCGNFMKIAAVYMALICTTAIADITDMPSEAICAAQCFVNFTGSLDQTEREFLLRHPDLTEPHCINKQSNCSLLPYSVEAAEMDVIQLSGLVRVDSPVLRSVMERSQDDDLVHTHCLEVCRWPRHNTTSCDESCARFVEKHADAFPNSGPEVQRQTCVGACSFARQEYLETAAILAGSKQAVCPLPSSWPESCQQVCVTDADCHPPRVTRCCQSDVCARGNGGGAGVLRFAGAASQTPPTGVCMQVVTTLEGVPPIPGPVLVRQSEMQQPPSVGNKDPQRESSAVVRSDSANERLYQLELDWPDYYNTSEARTSSDKWKHPAVFLVQLRFFRGLPDATVMDPEQLGGNHQLTETGGSPSEWRSLVWTTKLGAVLSDLQPGTWYQFRLMATSGAGFGGIGPPSQPIKVTSLPEPPSSPSSLTEGTSRIYANKIEVKIKWEEPIYGGDSVKFYRVVRAYTIQDLEPETVYRVQVSAVSVLDSKEWASPAAILYLRTAVIPTKEHGSPGSSVLWNLQGRGCNCESGGANRYFVQPPYFEDGTARATLTLPSSIVSQYFGPSVKETSIFHLLWYPYVCIETQNVKVEVPMKPAQNNVYKASLANFVLTNLRLQCHYKLRIQLAEEGLSTAHQKRVLELCFCTPSCKEVPVKSGTPPKNCSFADPKVPYGPVEVHYRLIPTDPNFRRNIPKHSPKRRPTSYFLSSSSSSPSEVQPVFYSNSGVVHPTSRFDAMVFWKPHPETLNSARRIHEYKSREGIFESGTPLSLVRGYRVIWGPRLIEPIEPGMYNNGMPPQLDPEKTESKVLDLVNSVVLRSLEPATLYIVQVQTIGIHGDSPASSLFFTTPDIAGIRETRSSSGTPPPSTLISNLLPSLLLVAWISPP</sequence>
<dbReference type="Gene3D" id="2.60.40.10">
    <property type="entry name" value="Immunoglobulins"/>
    <property type="match status" value="1"/>
</dbReference>
<dbReference type="PANTHER" id="PTHR46957:SF3">
    <property type="entry name" value="CYTOKINE RECEPTOR"/>
    <property type="match status" value="1"/>
</dbReference>
<evidence type="ECO:0000259" key="2">
    <source>
        <dbReference type="PROSITE" id="PS50853"/>
    </source>
</evidence>
<dbReference type="SMART" id="SM00060">
    <property type="entry name" value="FN3"/>
    <property type="match status" value="3"/>
</dbReference>
<dbReference type="InterPro" id="IPR050713">
    <property type="entry name" value="RTP_Phos/Ushers"/>
</dbReference>
<dbReference type="InterPro" id="IPR036116">
    <property type="entry name" value="FN3_sf"/>
</dbReference>
<dbReference type="PANTHER" id="PTHR46957">
    <property type="entry name" value="CYTOKINE RECEPTOR"/>
    <property type="match status" value="1"/>
</dbReference>
<evidence type="ECO:0000313" key="4">
    <source>
        <dbReference type="Proteomes" id="UP000275846"/>
    </source>
</evidence>
<dbReference type="Proteomes" id="UP000275846">
    <property type="component" value="Unassembled WGS sequence"/>
</dbReference>
<feature type="region of interest" description="Disordered" evidence="1">
    <location>
        <begin position="283"/>
        <end position="308"/>
    </location>
</feature>
<dbReference type="CDD" id="cd00063">
    <property type="entry name" value="FN3"/>
    <property type="match status" value="2"/>
</dbReference>
<gene>
    <name evidence="3" type="ORF">SSLN_LOCUS6400</name>
</gene>
<feature type="compositionally biased region" description="Basic residues" evidence="1">
    <location>
        <begin position="701"/>
        <end position="711"/>
    </location>
</feature>
<dbReference type="AlphaFoldDB" id="A0A3P7CEY0"/>
<reference evidence="3 4" key="1">
    <citation type="submission" date="2018-11" db="EMBL/GenBank/DDBJ databases">
        <authorList>
            <consortium name="Pathogen Informatics"/>
        </authorList>
    </citation>
    <scope>NUCLEOTIDE SEQUENCE [LARGE SCALE GENOMIC DNA]</scope>
    <source>
        <strain evidence="3 4">NST_G2</strain>
    </source>
</reference>
<name>A0A3P7CEY0_SCHSO</name>
<dbReference type="PROSITE" id="PS50853">
    <property type="entry name" value="FN3"/>
    <property type="match status" value="1"/>
</dbReference>
<dbReference type="SUPFAM" id="SSF49265">
    <property type="entry name" value="Fibronectin type III"/>
    <property type="match status" value="2"/>
</dbReference>
<proteinExistence type="predicted"/>
<dbReference type="InterPro" id="IPR003961">
    <property type="entry name" value="FN3_dom"/>
</dbReference>
<feature type="domain" description="Fibronectin type-III" evidence="2">
    <location>
        <begin position="330"/>
        <end position="431"/>
    </location>
</feature>
<accession>A0A3P7CEY0</accession>
<dbReference type="EMBL" id="UYSU01033674">
    <property type="protein sequence ID" value="VDL92785.1"/>
    <property type="molecule type" value="Genomic_DNA"/>
</dbReference>